<keyword evidence="2" id="KW-0547">Nucleotide-binding</keyword>
<dbReference type="InterPro" id="IPR045540">
    <property type="entry name" value="YegS/DAGK_C"/>
</dbReference>
<dbReference type="Pfam" id="PF19279">
    <property type="entry name" value="YegS_C"/>
    <property type="match status" value="1"/>
</dbReference>
<gene>
    <name evidence="6" type="ORF">GGR24_001215</name>
</gene>
<dbReference type="GO" id="GO:0016301">
    <property type="term" value="F:kinase activity"/>
    <property type="evidence" value="ECO:0007669"/>
    <property type="project" value="UniProtKB-KW"/>
</dbReference>
<evidence type="ECO:0000256" key="3">
    <source>
        <dbReference type="ARBA" id="ARBA00022777"/>
    </source>
</evidence>
<dbReference type="AlphaFoldDB" id="A0A7W6D1X2"/>
<accession>A0A7W6D1X2</accession>
<dbReference type="Gene3D" id="2.60.200.40">
    <property type="match status" value="1"/>
</dbReference>
<dbReference type="PROSITE" id="PS50146">
    <property type="entry name" value="DAGK"/>
    <property type="match status" value="1"/>
</dbReference>
<keyword evidence="1" id="KW-0808">Transferase</keyword>
<dbReference type="SMART" id="SM00046">
    <property type="entry name" value="DAGKc"/>
    <property type="match status" value="1"/>
</dbReference>
<sequence length="307" mass="32951">MKIALVINRSSGALLGLTDAPRDLERKLADAGFDVGAVLDGDASDLVARAEHAASLPVEAVITAGGDGTIMTAAQALAGAGKALGPLPLGTMNLLARDLGIPLDLDEAIVALASAERIPIDLGEVNGHVFLCNSMLGVPARLAERRERGRQNMGVTGWWRLVVAGLKGLYRYPPLRVGLDLGQGPVTFRSKAIVVANNAYDEGFGHFLSRSRLDRGELALYVTRHLSAWPLIRISARVAIGNWRQDPDIETFAVRELTVTSRRKLLRVMNDGETMLLKPPLLYRIRPKALLALRPHGEESAAPEAAA</sequence>
<dbReference type="Proteomes" id="UP000528964">
    <property type="component" value="Unassembled WGS sequence"/>
</dbReference>
<evidence type="ECO:0000313" key="6">
    <source>
        <dbReference type="EMBL" id="MBB3972582.1"/>
    </source>
</evidence>
<evidence type="ECO:0000256" key="1">
    <source>
        <dbReference type="ARBA" id="ARBA00022679"/>
    </source>
</evidence>
<dbReference type="PANTHER" id="PTHR12358:SF106">
    <property type="entry name" value="LIPID KINASE YEGS"/>
    <property type="match status" value="1"/>
</dbReference>
<dbReference type="Pfam" id="PF00781">
    <property type="entry name" value="DAGK_cat"/>
    <property type="match status" value="1"/>
</dbReference>
<dbReference type="GO" id="GO:0005524">
    <property type="term" value="F:ATP binding"/>
    <property type="evidence" value="ECO:0007669"/>
    <property type="project" value="UniProtKB-KW"/>
</dbReference>
<dbReference type="SUPFAM" id="SSF111331">
    <property type="entry name" value="NAD kinase/diacylglycerol kinase-like"/>
    <property type="match status" value="1"/>
</dbReference>
<reference evidence="6 7" key="1">
    <citation type="submission" date="2020-08" db="EMBL/GenBank/DDBJ databases">
        <title>Genomic Encyclopedia of Type Strains, Phase IV (KMG-IV): sequencing the most valuable type-strain genomes for metagenomic binning, comparative biology and taxonomic classification.</title>
        <authorList>
            <person name="Goeker M."/>
        </authorList>
    </citation>
    <scope>NUCLEOTIDE SEQUENCE [LARGE SCALE GENOMIC DNA]</scope>
    <source>
        <strain evidence="6 7">DSM 25481</strain>
    </source>
</reference>
<dbReference type="RefSeq" id="WP_183394364.1">
    <property type="nucleotide sequence ID" value="NZ_JACIDR010000001.1"/>
</dbReference>
<dbReference type="EMBL" id="JACIDR010000001">
    <property type="protein sequence ID" value="MBB3972582.1"/>
    <property type="molecule type" value="Genomic_DNA"/>
</dbReference>
<proteinExistence type="predicted"/>
<protein>
    <submittedName>
        <fullName evidence="6">Diacylglycerol kinase family enzyme</fullName>
    </submittedName>
</protein>
<keyword evidence="7" id="KW-1185">Reference proteome</keyword>
<dbReference type="PANTHER" id="PTHR12358">
    <property type="entry name" value="SPHINGOSINE KINASE"/>
    <property type="match status" value="1"/>
</dbReference>
<keyword evidence="4" id="KW-0067">ATP-binding</keyword>
<dbReference type="Gene3D" id="3.40.50.10330">
    <property type="entry name" value="Probable inorganic polyphosphate/atp-NAD kinase, domain 1"/>
    <property type="match status" value="1"/>
</dbReference>
<name>A0A7W6D1X2_9HYPH</name>
<dbReference type="InterPro" id="IPR050187">
    <property type="entry name" value="Lipid_Phosphate_FormReg"/>
</dbReference>
<organism evidence="6 7">
    <name type="scientific">Hansschlegelia beijingensis</name>
    <dbReference type="NCBI Taxonomy" id="1133344"/>
    <lineage>
        <taxon>Bacteria</taxon>
        <taxon>Pseudomonadati</taxon>
        <taxon>Pseudomonadota</taxon>
        <taxon>Alphaproteobacteria</taxon>
        <taxon>Hyphomicrobiales</taxon>
        <taxon>Methylopilaceae</taxon>
        <taxon>Hansschlegelia</taxon>
    </lineage>
</organism>
<comment type="caution">
    <text evidence="6">The sequence shown here is derived from an EMBL/GenBank/DDBJ whole genome shotgun (WGS) entry which is preliminary data.</text>
</comment>
<evidence type="ECO:0000259" key="5">
    <source>
        <dbReference type="PROSITE" id="PS50146"/>
    </source>
</evidence>
<dbReference type="InterPro" id="IPR017438">
    <property type="entry name" value="ATP-NAD_kinase_N"/>
</dbReference>
<dbReference type="InterPro" id="IPR001206">
    <property type="entry name" value="Diacylglycerol_kinase_cat_dom"/>
</dbReference>
<keyword evidence="3 6" id="KW-0418">Kinase</keyword>
<dbReference type="GO" id="GO:0005886">
    <property type="term" value="C:plasma membrane"/>
    <property type="evidence" value="ECO:0007669"/>
    <property type="project" value="TreeGrafter"/>
</dbReference>
<evidence type="ECO:0000256" key="2">
    <source>
        <dbReference type="ARBA" id="ARBA00022741"/>
    </source>
</evidence>
<feature type="domain" description="DAGKc" evidence="5">
    <location>
        <begin position="1"/>
        <end position="128"/>
    </location>
</feature>
<evidence type="ECO:0000313" key="7">
    <source>
        <dbReference type="Proteomes" id="UP000528964"/>
    </source>
</evidence>
<dbReference type="InterPro" id="IPR016064">
    <property type="entry name" value="NAD/diacylglycerol_kinase_sf"/>
</dbReference>
<evidence type="ECO:0000256" key="4">
    <source>
        <dbReference type="ARBA" id="ARBA00022840"/>
    </source>
</evidence>